<keyword evidence="3" id="KW-1185">Reference proteome</keyword>
<dbReference type="Proteomes" id="UP001343724">
    <property type="component" value="Unassembled WGS sequence"/>
</dbReference>
<dbReference type="PANTHER" id="PTHR22916:SF3">
    <property type="entry name" value="UDP-GLCNAC:BETAGAL BETA-1,3-N-ACETYLGLUCOSAMINYLTRANSFERASE-LIKE PROTEIN 1"/>
    <property type="match status" value="1"/>
</dbReference>
<dbReference type="PANTHER" id="PTHR22916">
    <property type="entry name" value="GLYCOSYLTRANSFERASE"/>
    <property type="match status" value="1"/>
</dbReference>
<evidence type="ECO:0000259" key="1">
    <source>
        <dbReference type="Pfam" id="PF00535"/>
    </source>
</evidence>
<dbReference type="InterPro" id="IPR001173">
    <property type="entry name" value="Glyco_trans_2-like"/>
</dbReference>
<dbReference type="Pfam" id="PF00535">
    <property type="entry name" value="Glycos_transf_2"/>
    <property type="match status" value="1"/>
</dbReference>
<proteinExistence type="predicted"/>
<protein>
    <submittedName>
        <fullName evidence="2">CDP-glycerol glycerophosphotransferase family protein</fullName>
    </submittedName>
</protein>
<dbReference type="SUPFAM" id="SSF53448">
    <property type="entry name" value="Nucleotide-diphospho-sugar transferases"/>
    <property type="match status" value="1"/>
</dbReference>
<organism evidence="2 3">
    <name type="scientific">Adlercreutzia shanghongiae</name>
    <dbReference type="NCBI Taxonomy" id="3111773"/>
    <lineage>
        <taxon>Bacteria</taxon>
        <taxon>Bacillati</taxon>
        <taxon>Actinomycetota</taxon>
        <taxon>Coriobacteriia</taxon>
        <taxon>Eggerthellales</taxon>
        <taxon>Eggerthellaceae</taxon>
        <taxon>Adlercreutzia</taxon>
    </lineage>
</organism>
<accession>A0ABU6J0D0</accession>
<dbReference type="Gene3D" id="3.40.50.12580">
    <property type="match status" value="1"/>
</dbReference>
<name>A0ABU6J0D0_9ACTN</name>
<evidence type="ECO:0000313" key="3">
    <source>
        <dbReference type="Proteomes" id="UP001343724"/>
    </source>
</evidence>
<dbReference type="EMBL" id="JAYMFH010000014">
    <property type="protein sequence ID" value="MEC4295533.1"/>
    <property type="molecule type" value="Genomic_DNA"/>
</dbReference>
<dbReference type="Pfam" id="PF04464">
    <property type="entry name" value="Glyphos_transf"/>
    <property type="match status" value="1"/>
</dbReference>
<dbReference type="Gene3D" id="3.90.550.10">
    <property type="entry name" value="Spore Coat Polysaccharide Biosynthesis Protein SpsA, Chain A"/>
    <property type="match status" value="1"/>
</dbReference>
<dbReference type="InterPro" id="IPR043148">
    <property type="entry name" value="TagF_C"/>
</dbReference>
<dbReference type="SUPFAM" id="SSF53756">
    <property type="entry name" value="UDP-Glycosyltransferase/glycogen phosphorylase"/>
    <property type="match status" value="1"/>
</dbReference>
<dbReference type="InterPro" id="IPR029044">
    <property type="entry name" value="Nucleotide-diphossugar_trans"/>
</dbReference>
<dbReference type="InterPro" id="IPR007554">
    <property type="entry name" value="Glycerophosphate_synth"/>
</dbReference>
<feature type="domain" description="Glycosyltransferase 2-like" evidence="1">
    <location>
        <begin position="55"/>
        <end position="153"/>
    </location>
</feature>
<dbReference type="RefSeq" id="WP_326454978.1">
    <property type="nucleotide sequence ID" value="NZ_JAYMFH010000014.1"/>
</dbReference>
<reference evidence="2 3" key="1">
    <citation type="submission" date="2024-01" db="EMBL/GenBank/DDBJ databases">
        <title>novel species in genus Adlercreutzia.</title>
        <authorList>
            <person name="Liu X."/>
        </authorList>
    </citation>
    <scope>NUCLEOTIDE SEQUENCE [LARGE SCALE GENOMIC DNA]</scope>
    <source>
        <strain evidence="2 3">R22</strain>
    </source>
</reference>
<sequence length="868" mass="100361">MTQPVSTKQLAKVAIKEALPRPLVRKMRQRRFQAREKAKLRDLTPSSYSSERLYTIVTAVYNVEKYLDDFFDSLFNQTLSRDNIYVIAVDDGSTDDSADVVRKWQAAWPEHIRYIRKENSGQSAARNLGLDHVSTEWVTFIDPDDFVSRDYFEIVDRSVSLYPALKMVACNLIFYKEESGGFSDTHPLRTRFVNGDSYYACGDEQMPIQLSMSSAFFRMSEIDRQALRINEEIRPHFEDGHFVGKYLTLLTEGSIGFLKSPHYYYRKRGDASSTIDRSWLTLDKYLNLPKNGYLDLLEFAAGHNNGRAPRNIQNTILYDLSWYFKYLVGHPERSIFEAETDDCQKFFSILNSIFSMVSDEVLFALPGQYMSFDNKFGISTLFKNEEPSFFITYLRQVDTSKKELLIEFFDADTRFFLDGLPAEPSCIKRVDKSLCGTFFYSKYEAWIPFSETDAVLSFRIPDGREVRLSVTGEHFRRSIPINELLTRFKANWEQYKQQGDTWIIMDRDTQADDNGEHFYRYMAINHPDQKCFFALRKDSPHWNRLSKEGFNLLAFGSPEHERELRACSTIISSHADAYVHSYFGDNFLKSKKYVFLQHGITKDDISSWLNGKPISMMCAATPQEFDSLAADGTPYELTGKQVSLTGFARHDHLLNLQSHADKNKKMIFIAPTWRQSLVGPTIGKGNQRDLNPDFSKTEYSQAWESFLKSDQLRRIATRNNCEIVFFPHANILPYVDAGMFEVPSYITIGTSKERSIQEYFSAASLCITDYSSVAFDIAYLGTPCIYYQFDREKAFKGEHIYAKGYFDYAIDGFGPLVETEEDLHRAIGQIAENDFEPSQEYRTRMEETFVRRDGRCCERIYTAIKALS</sequence>
<dbReference type="CDD" id="cd00761">
    <property type="entry name" value="Glyco_tranf_GTA_type"/>
    <property type="match status" value="1"/>
</dbReference>
<gene>
    <name evidence="2" type="ORF">VJ920_09435</name>
</gene>
<comment type="caution">
    <text evidence="2">The sequence shown here is derived from an EMBL/GenBank/DDBJ whole genome shotgun (WGS) entry which is preliminary data.</text>
</comment>
<evidence type="ECO:0000313" key="2">
    <source>
        <dbReference type="EMBL" id="MEC4295533.1"/>
    </source>
</evidence>